<keyword evidence="9" id="KW-1133">Transmembrane helix</keyword>
<accession>K9XU03</accession>
<feature type="active site" description="Proton donor/acceptor" evidence="8">
    <location>
        <position position="197"/>
    </location>
</feature>
<sequence>MGQFLKQTFASLIGSLAGLLLFSGLGISGLVWLLITATLPEKELPIQAKSILVFDLATEIRDSQLPTNLQQAIAGERQNTMTLRQVLESLEQATKDSQIVGLFLDGSKEGIGDSGYATLAEVRTALEKFRNHGKKIIAYDVSWSEKEYYLASVADEVILNPMGIIELNGLSSQQIFFKEALEKYGIGIQIIRVGDYKGAVEPYTRTNFSSENRQQTQALLSNIWQKFLTNVGESRKITPQQLQTIADKQGLVNPEEAKQSGLIDRVAYYDNVVAQLRKLTGEKGEQELSFRQVSLNSYLAKNIVTTKEDVSQPQIAVIYAEGSIVGGKGSIEQIGSDRFVKDLRQLRENPNVKAIVLRINSPGGSATASEIILREIILTKAKKPIIVSMGNMAASGGYWISTGASQIFAEENTITGSIGVFGLLPNIQKIANNHGITWDTVKTGRFADTDSPIRPKTNQELAIYQKSVNQTYDLFLNKVIEHRHLSREKVQAIAQGKIWSGTEAHKIGLVDRIGGLEDAIACAAETAKLGNNWQLQEYPQQRNIETEILDRLLKVQTSEQLTSLDPITVEFLKFKQDLADFQTLSDPKGIYARLPFNFDFD</sequence>
<dbReference type="PANTHER" id="PTHR33209:SF1">
    <property type="entry name" value="PEPTIDASE S49 DOMAIN-CONTAINING PROTEIN"/>
    <property type="match status" value="1"/>
</dbReference>
<dbReference type="GO" id="GO:0006465">
    <property type="term" value="P:signal peptide processing"/>
    <property type="evidence" value="ECO:0007669"/>
    <property type="project" value="InterPro"/>
</dbReference>
<evidence type="ECO:0000256" key="7">
    <source>
        <dbReference type="PIRNR" id="PIRNR001217"/>
    </source>
</evidence>
<comment type="similarity">
    <text evidence="2 7">Belongs to the peptidase S49 family.</text>
</comment>
<dbReference type="Pfam" id="PF01343">
    <property type="entry name" value="Peptidase_S49"/>
    <property type="match status" value="2"/>
</dbReference>
<evidence type="ECO:0000256" key="1">
    <source>
        <dbReference type="ARBA" id="ARBA00004370"/>
    </source>
</evidence>
<organism evidence="11 12">
    <name type="scientific">Stanieria cyanosphaera (strain ATCC 29371 / PCC 7437)</name>
    <dbReference type="NCBI Taxonomy" id="111780"/>
    <lineage>
        <taxon>Bacteria</taxon>
        <taxon>Bacillati</taxon>
        <taxon>Cyanobacteriota</taxon>
        <taxon>Cyanophyceae</taxon>
        <taxon>Pleurocapsales</taxon>
        <taxon>Dermocarpellaceae</taxon>
        <taxon>Stanieria</taxon>
    </lineage>
</organism>
<dbReference type="KEGG" id="scs:Sta7437_1581"/>
<dbReference type="AlphaFoldDB" id="K9XU03"/>
<dbReference type="InterPro" id="IPR029045">
    <property type="entry name" value="ClpP/crotonase-like_dom_sf"/>
</dbReference>
<dbReference type="eggNOG" id="COG0616">
    <property type="taxonomic scope" value="Bacteria"/>
</dbReference>
<keyword evidence="5" id="KW-0720">Serine protease</keyword>
<evidence type="ECO:0000256" key="4">
    <source>
        <dbReference type="ARBA" id="ARBA00022801"/>
    </source>
</evidence>
<dbReference type="InterPro" id="IPR002142">
    <property type="entry name" value="Peptidase_S49"/>
</dbReference>
<keyword evidence="9" id="KW-0812">Transmembrane</keyword>
<protein>
    <recommendedName>
        <fullName evidence="7">Protease 4</fullName>
        <ecNumber evidence="7">3.4.21.-</ecNumber>
    </recommendedName>
    <alternativeName>
        <fullName evidence="7">Endopeptidase IV</fullName>
    </alternativeName>
    <alternativeName>
        <fullName evidence="7">Protease IV</fullName>
    </alternativeName>
    <alternativeName>
        <fullName evidence="7">Signal peptide peptidase</fullName>
    </alternativeName>
</protein>
<evidence type="ECO:0000313" key="11">
    <source>
        <dbReference type="EMBL" id="AFZ35147.1"/>
    </source>
</evidence>
<dbReference type="InterPro" id="IPR004634">
    <property type="entry name" value="Pept_S49_pIV"/>
</dbReference>
<evidence type="ECO:0000256" key="6">
    <source>
        <dbReference type="ARBA" id="ARBA00023136"/>
    </source>
</evidence>
<evidence type="ECO:0000256" key="2">
    <source>
        <dbReference type="ARBA" id="ARBA00008683"/>
    </source>
</evidence>
<dbReference type="Gene3D" id="3.90.226.10">
    <property type="entry name" value="2-enoyl-CoA Hydratase, Chain A, domain 1"/>
    <property type="match status" value="4"/>
</dbReference>
<dbReference type="EC" id="3.4.21.-" evidence="7"/>
<dbReference type="STRING" id="111780.Sta7437_1581"/>
<proteinExistence type="inferred from homology"/>
<dbReference type="NCBIfam" id="TIGR00705">
    <property type="entry name" value="SppA_67K"/>
    <property type="match status" value="1"/>
</dbReference>
<evidence type="ECO:0000256" key="5">
    <source>
        <dbReference type="ARBA" id="ARBA00022825"/>
    </source>
</evidence>
<evidence type="ECO:0000256" key="3">
    <source>
        <dbReference type="ARBA" id="ARBA00022670"/>
    </source>
</evidence>
<dbReference type="EMBL" id="CP003653">
    <property type="protein sequence ID" value="AFZ35147.1"/>
    <property type="molecule type" value="Genomic_DNA"/>
</dbReference>
<gene>
    <name evidence="11" type="ordered locus">Sta7437_1581</name>
</gene>
<comment type="subcellular location">
    <subcellularLocation>
        <location evidence="7">Cell inner membrane</location>
    </subcellularLocation>
    <subcellularLocation>
        <location evidence="1">Membrane</location>
    </subcellularLocation>
</comment>
<dbReference type="PIRSF" id="PIRSF001217">
    <property type="entry name" value="Protease_4_SppA"/>
    <property type="match status" value="1"/>
</dbReference>
<evidence type="ECO:0000256" key="9">
    <source>
        <dbReference type="SAM" id="Phobius"/>
    </source>
</evidence>
<keyword evidence="6 7" id="KW-0472">Membrane</keyword>
<dbReference type="CDD" id="cd07018">
    <property type="entry name" value="S49_SppA_67K_type"/>
    <property type="match status" value="1"/>
</dbReference>
<feature type="active site" description="Nucleophile" evidence="8">
    <location>
        <position position="395"/>
    </location>
</feature>
<keyword evidence="12" id="KW-1185">Reference proteome</keyword>
<dbReference type="GO" id="GO:0005886">
    <property type="term" value="C:plasma membrane"/>
    <property type="evidence" value="ECO:0007669"/>
    <property type="project" value="UniProtKB-SubCell"/>
</dbReference>
<reference evidence="12" key="1">
    <citation type="journal article" date="2013" name="Proc. Natl. Acad. Sci. U.S.A.">
        <title>Improving the coverage of the cyanobacterial phylum using diversity-driven genome sequencing.</title>
        <authorList>
            <person name="Shih P.M."/>
            <person name="Wu D."/>
            <person name="Latifi A."/>
            <person name="Axen S.D."/>
            <person name="Fewer D.P."/>
            <person name="Talla E."/>
            <person name="Calteau A."/>
            <person name="Cai F."/>
            <person name="Tandeau de Marsac N."/>
            <person name="Rippka R."/>
            <person name="Herdman M."/>
            <person name="Sivonen K."/>
            <person name="Coursin T."/>
            <person name="Laurent T."/>
            <person name="Goodwin L."/>
            <person name="Nolan M."/>
            <person name="Davenport K.W."/>
            <person name="Han C.S."/>
            <person name="Rubin E.M."/>
            <person name="Eisen J.A."/>
            <person name="Woyke T."/>
            <person name="Gugger M."/>
            <person name="Kerfeld C.A."/>
        </authorList>
    </citation>
    <scope>NUCLEOTIDE SEQUENCE [LARGE SCALE GENOMIC DNA]</scope>
    <source>
        <strain evidence="12">ATCC 29371 / PCC 7437</strain>
    </source>
</reference>
<dbReference type="HOGENOM" id="CLU_008856_1_1_3"/>
<dbReference type="NCBIfam" id="TIGR00706">
    <property type="entry name" value="SppA_dom"/>
    <property type="match status" value="1"/>
</dbReference>
<evidence type="ECO:0000259" key="10">
    <source>
        <dbReference type="Pfam" id="PF01343"/>
    </source>
</evidence>
<dbReference type="SUPFAM" id="SSF52096">
    <property type="entry name" value="ClpP/crotonase"/>
    <property type="match status" value="2"/>
</dbReference>
<dbReference type="PANTHER" id="PTHR33209">
    <property type="entry name" value="PROTEASE 4"/>
    <property type="match status" value="1"/>
</dbReference>
<dbReference type="InterPro" id="IPR047272">
    <property type="entry name" value="S49_SppA_C"/>
</dbReference>
<feature type="domain" description="Peptidase S49" evidence="10">
    <location>
        <begin position="129"/>
        <end position="280"/>
    </location>
</feature>
<keyword evidence="4 7" id="KW-0378">Hydrolase</keyword>
<keyword evidence="3 7" id="KW-0645">Protease</keyword>
<dbReference type="PATRIC" id="fig|111780.3.peg.1648"/>
<dbReference type="InterPro" id="IPR047217">
    <property type="entry name" value="S49_SppA_67K_type_N"/>
</dbReference>
<evidence type="ECO:0000313" key="12">
    <source>
        <dbReference type="Proteomes" id="UP000010473"/>
    </source>
</evidence>
<keyword evidence="7" id="KW-1003">Cell membrane</keyword>
<dbReference type="InterPro" id="IPR004635">
    <property type="entry name" value="Pept_S49_SppA"/>
</dbReference>
<dbReference type="Proteomes" id="UP000010473">
    <property type="component" value="Chromosome"/>
</dbReference>
<name>K9XU03_STAC7</name>
<keyword evidence="7" id="KW-0997">Cell inner membrane</keyword>
<dbReference type="GO" id="GO:0008236">
    <property type="term" value="F:serine-type peptidase activity"/>
    <property type="evidence" value="ECO:0007669"/>
    <property type="project" value="UniProtKB-KW"/>
</dbReference>
<dbReference type="OrthoDB" id="9764363at2"/>
<dbReference type="RefSeq" id="WP_015192818.1">
    <property type="nucleotide sequence ID" value="NC_019748.1"/>
</dbReference>
<feature type="domain" description="Peptidase S49" evidence="10">
    <location>
        <begin position="379"/>
        <end position="529"/>
    </location>
</feature>
<evidence type="ECO:0000256" key="8">
    <source>
        <dbReference type="PIRSR" id="PIRSR001217-1"/>
    </source>
</evidence>
<feature type="transmembrane region" description="Helical" evidence="9">
    <location>
        <begin position="12"/>
        <end position="35"/>
    </location>
</feature>
<dbReference type="CDD" id="cd07023">
    <property type="entry name" value="S49_Sppa_N_C"/>
    <property type="match status" value="1"/>
</dbReference>